<gene>
    <name evidence="4" type="ORF">HHL09_02735</name>
</gene>
<feature type="transmembrane region" description="Helical" evidence="3">
    <location>
        <begin position="133"/>
        <end position="152"/>
    </location>
</feature>
<keyword evidence="3" id="KW-0812">Transmembrane</keyword>
<organism evidence="4 5">
    <name type="scientific">Luteolibacter luteus</name>
    <dbReference type="NCBI Taxonomy" id="2728835"/>
    <lineage>
        <taxon>Bacteria</taxon>
        <taxon>Pseudomonadati</taxon>
        <taxon>Verrucomicrobiota</taxon>
        <taxon>Verrucomicrobiia</taxon>
        <taxon>Verrucomicrobiales</taxon>
        <taxon>Verrucomicrobiaceae</taxon>
        <taxon>Luteolibacter</taxon>
    </lineage>
</organism>
<name>A0A858REK1_9BACT</name>
<feature type="coiled-coil region" evidence="1">
    <location>
        <begin position="221"/>
        <end position="248"/>
    </location>
</feature>
<dbReference type="KEGG" id="luo:HHL09_02735"/>
<dbReference type="Proteomes" id="UP000501812">
    <property type="component" value="Chromosome"/>
</dbReference>
<dbReference type="RefSeq" id="WP_169452961.1">
    <property type="nucleotide sequence ID" value="NZ_CP051774.1"/>
</dbReference>
<evidence type="ECO:0000313" key="5">
    <source>
        <dbReference type="Proteomes" id="UP000501812"/>
    </source>
</evidence>
<evidence type="ECO:0000256" key="2">
    <source>
        <dbReference type="SAM" id="MobiDB-lite"/>
    </source>
</evidence>
<feature type="region of interest" description="Disordered" evidence="2">
    <location>
        <begin position="330"/>
        <end position="436"/>
    </location>
</feature>
<keyword evidence="5" id="KW-1185">Reference proteome</keyword>
<keyword evidence="3" id="KW-0472">Membrane</keyword>
<keyword evidence="1" id="KW-0175">Coiled coil</keyword>
<accession>A0A858REK1</accession>
<evidence type="ECO:0000256" key="1">
    <source>
        <dbReference type="SAM" id="Coils"/>
    </source>
</evidence>
<feature type="compositionally biased region" description="Basic and acidic residues" evidence="2">
    <location>
        <begin position="376"/>
        <end position="395"/>
    </location>
</feature>
<sequence length="453" mass="49324">MQTSSEKLRDAWTRHASAVARKVNLAWWIETFSVPLVVVGLIGACVILLVRREVPDSQPWALWLSAGGTVAVLAAITWLVARRRFEQPEQSMVRIEASMRLRNALSAARAGVAPWPELPPQVDAGVDWHWQRVLVPPVAALSFLLAGLLIPVSARNAKANDGLDEPLAWENLEADLERLDQEEVIDETYIEEMKKKVEDLRAQEEQEWFSHSSMEATDNLKKEHAGQVERMDRELTRAEKAIDSLLKNAGGMTPAEKQQLLNQFDQAMQGLQNGALKPNPKLLEQLKGLDPNNLGKMNPQQLQQLRDNMKKAGQACKDCQGGNCGGGQGEEWLDELLDGQGNGNDGQGQPSDKDGEGAGKGDVNRGPGHAPGVLGKEGDKVDIGKMEGIESKDLSRSLPGDLLELQDGEHDVDKSAVGPRAGGAAGSTGAGGDRVWKDSLDPAEQKALKKFFE</sequence>
<protein>
    <submittedName>
        <fullName evidence="4">Uncharacterized protein</fullName>
    </submittedName>
</protein>
<keyword evidence="3" id="KW-1133">Transmembrane helix</keyword>
<evidence type="ECO:0000256" key="3">
    <source>
        <dbReference type="SAM" id="Phobius"/>
    </source>
</evidence>
<feature type="transmembrane region" description="Helical" evidence="3">
    <location>
        <begin position="62"/>
        <end position="81"/>
    </location>
</feature>
<dbReference type="AlphaFoldDB" id="A0A858REK1"/>
<reference evidence="4 5" key="1">
    <citation type="submission" date="2020-04" db="EMBL/GenBank/DDBJ databases">
        <title>Luteolibacter sp. G-1-1-1 isolated from soil.</title>
        <authorList>
            <person name="Dahal R.H."/>
        </authorList>
    </citation>
    <scope>NUCLEOTIDE SEQUENCE [LARGE SCALE GENOMIC DNA]</scope>
    <source>
        <strain evidence="4 5">G-1-1-1</strain>
    </source>
</reference>
<evidence type="ECO:0000313" key="4">
    <source>
        <dbReference type="EMBL" id="QJE94740.1"/>
    </source>
</evidence>
<proteinExistence type="predicted"/>
<feature type="compositionally biased region" description="Gly residues" evidence="2">
    <location>
        <begin position="420"/>
        <end position="432"/>
    </location>
</feature>
<feature type="compositionally biased region" description="Basic and acidic residues" evidence="2">
    <location>
        <begin position="351"/>
        <end position="363"/>
    </location>
</feature>
<feature type="transmembrane region" description="Helical" evidence="3">
    <location>
        <begin position="25"/>
        <end position="50"/>
    </location>
</feature>
<dbReference type="EMBL" id="CP051774">
    <property type="protein sequence ID" value="QJE94740.1"/>
    <property type="molecule type" value="Genomic_DNA"/>
</dbReference>